<dbReference type="Proteomes" id="UP001055879">
    <property type="component" value="Linkage Group LG10"/>
</dbReference>
<gene>
    <name evidence="1" type="ORF">L6452_30321</name>
</gene>
<evidence type="ECO:0000313" key="1">
    <source>
        <dbReference type="EMBL" id="KAI3697358.1"/>
    </source>
</evidence>
<evidence type="ECO:0000313" key="2">
    <source>
        <dbReference type="Proteomes" id="UP001055879"/>
    </source>
</evidence>
<protein>
    <submittedName>
        <fullName evidence="1">Uncharacterized protein</fullName>
    </submittedName>
</protein>
<proteinExistence type="predicted"/>
<organism evidence="1 2">
    <name type="scientific">Arctium lappa</name>
    <name type="common">Greater burdock</name>
    <name type="synonym">Lappa major</name>
    <dbReference type="NCBI Taxonomy" id="4217"/>
    <lineage>
        <taxon>Eukaryota</taxon>
        <taxon>Viridiplantae</taxon>
        <taxon>Streptophyta</taxon>
        <taxon>Embryophyta</taxon>
        <taxon>Tracheophyta</taxon>
        <taxon>Spermatophyta</taxon>
        <taxon>Magnoliopsida</taxon>
        <taxon>eudicotyledons</taxon>
        <taxon>Gunneridae</taxon>
        <taxon>Pentapetalae</taxon>
        <taxon>asterids</taxon>
        <taxon>campanulids</taxon>
        <taxon>Asterales</taxon>
        <taxon>Asteraceae</taxon>
        <taxon>Carduoideae</taxon>
        <taxon>Cardueae</taxon>
        <taxon>Arctiinae</taxon>
        <taxon>Arctium</taxon>
    </lineage>
</organism>
<name>A0ACB8ZID4_ARCLA</name>
<reference evidence="1 2" key="2">
    <citation type="journal article" date="2022" name="Mol. Ecol. Resour.">
        <title>The genomes of chicory, endive, great burdock and yacon provide insights into Asteraceae paleo-polyploidization history and plant inulin production.</title>
        <authorList>
            <person name="Fan W."/>
            <person name="Wang S."/>
            <person name="Wang H."/>
            <person name="Wang A."/>
            <person name="Jiang F."/>
            <person name="Liu H."/>
            <person name="Zhao H."/>
            <person name="Xu D."/>
            <person name="Zhang Y."/>
        </authorList>
    </citation>
    <scope>NUCLEOTIDE SEQUENCE [LARGE SCALE GENOMIC DNA]</scope>
    <source>
        <strain evidence="2">cv. Niubang</strain>
    </source>
</reference>
<accession>A0ACB8ZID4</accession>
<comment type="caution">
    <text evidence="1">The sequence shown here is derived from an EMBL/GenBank/DDBJ whole genome shotgun (WGS) entry which is preliminary data.</text>
</comment>
<keyword evidence="2" id="KW-1185">Reference proteome</keyword>
<dbReference type="EMBL" id="CM042056">
    <property type="protein sequence ID" value="KAI3697358.1"/>
    <property type="molecule type" value="Genomic_DNA"/>
</dbReference>
<reference evidence="2" key="1">
    <citation type="journal article" date="2022" name="Mol. Ecol. Resour.">
        <title>The genomes of chicory, endive, great burdock and yacon provide insights into Asteraceae palaeo-polyploidization history and plant inulin production.</title>
        <authorList>
            <person name="Fan W."/>
            <person name="Wang S."/>
            <person name="Wang H."/>
            <person name="Wang A."/>
            <person name="Jiang F."/>
            <person name="Liu H."/>
            <person name="Zhao H."/>
            <person name="Xu D."/>
            <person name="Zhang Y."/>
        </authorList>
    </citation>
    <scope>NUCLEOTIDE SEQUENCE [LARGE SCALE GENOMIC DNA]</scope>
    <source>
        <strain evidence="2">cv. Niubang</strain>
    </source>
</reference>
<sequence length="127" mass="13874">MKHFRNNICLDTCEGVCVDNINGVNAKKLAQYLTKRQSPSSSPLPICFGFGSTISDLIKTEAREQRPTIATVALELKKARQIQIEGTVIKNSIQPPPSPPPPPGSITPPSSSSWDYFFAIDTETNVD</sequence>